<name>A0A158GWW8_9BURK</name>
<evidence type="ECO:0000313" key="1">
    <source>
        <dbReference type="EMBL" id="SAL36605.1"/>
    </source>
</evidence>
<evidence type="ECO:0000313" key="2">
    <source>
        <dbReference type="Proteomes" id="UP000054683"/>
    </source>
</evidence>
<proteinExistence type="predicted"/>
<sequence length="85" mass="9650">MFSKSNQIALAFPLDLRLHAWTNAVYGKAVAAGFIRPPWHPDDTTILRLHAYFDTGLSPAGAVWAVVQIVQRARSRQFCWLIQRD</sequence>
<dbReference type="RefSeq" id="WP_062086761.1">
    <property type="nucleotide sequence ID" value="NZ_FCOK02000021.1"/>
</dbReference>
<dbReference type="Proteomes" id="UP000054683">
    <property type="component" value="Unassembled WGS sequence"/>
</dbReference>
<accession>A0A158GWW8</accession>
<dbReference type="EMBL" id="FCOK02000021">
    <property type="protein sequence ID" value="SAL36605.1"/>
    <property type="molecule type" value="Genomic_DNA"/>
</dbReference>
<dbReference type="AlphaFoldDB" id="A0A158GWW8"/>
<dbReference type="OrthoDB" id="9008958at2"/>
<reference evidence="1 2" key="1">
    <citation type="submission" date="2016-01" db="EMBL/GenBank/DDBJ databases">
        <authorList>
            <person name="Oliw E.H."/>
        </authorList>
    </citation>
    <scope>NUCLEOTIDE SEQUENCE [LARGE SCALE GENOMIC DNA]</scope>
    <source>
        <strain evidence="1">LMG 27134</strain>
    </source>
</reference>
<gene>
    <name evidence="1" type="ORF">AWB69_03519</name>
</gene>
<protein>
    <submittedName>
        <fullName evidence="1">Uncharacterized protein</fullName>
    </submittedName>
</protein>
<organism evidence="1 2">
    <name type="scientific">Caballeronia udeis</name>
    <dbReference type="NCBI Taxonomy" id="1232866"/>
    <lineage>
        <taxon>Bacteria</taxon>
        <taxon>Pseudomonadati</taxon>
        <taxon>Pseudomonadota</taxon>
        <taxon>Betaproteobacteria</taxon>
        <taxon>Burkholderiales</taxon>
        <taxon>Burkholderiaceae</taxon>
        <taxon>Caballeronia</taxon>
    </lineage>
</organism>